<dbReference type="InterPro" id="IPR024925">
    <property type="entry name" value="Malonyl_CoA-ACP_transAc"/>
</dbReference>
<evidence type="ECO:0000256" key="2">
    <source>
        <dbReference type="ARBA" id="ARBA00018953"/>
    </source>
</evidence>
<feature type="active site" evidence="7">
    <location>
        <position position="200"/>
    </location>
</feature>
<dbReference type="EC" id="2.3.1.39" evidence="1 6"/>
<accession>A0A090AHQ5</accession>
<keyword evidence="10" id="KW-1185">Reference proteome</keyword>
<dbReference type="InterPro" id="IPR004410">
    <property type="entry name" value="Malonyl_CoA-ACP_transAc_FabD"/>
</dbReference>
<keyword evidence="3 6" id="KW-0808">Transferase</keyword>
<keyword evidence="4 6" id="KW-0012">Acyltransferase</keyword>
<comment type="similarity">
    <text evidence="6">Belongs to the fabD family.</text>
</comment>
<evidence type="ECO:0000256" key="7">
    <source>
        <dbReference type="PIRSR" id="PIRSR000446-1"/>
    </source>
</evidence>
<evidence type="ECO:0000256" key="1">
    <source>
        <dbReference type="ARBA" id="ARBA00013258"/>
    </source>
</evidence>
<dbReference type="InterPro" id="IPR016035">
    <property type="entry name" value="Acyl_Trfase/lysoPLipase"/>
</dbReference>
<dbReference type="GO" id="GO:0004314">
    <property type="term" value="F:[acyl-carrier-protein] S-malonyltransferase activity"/>
    <property type="evidence" value="ECO:0007669"/>
    <property type="project" value="UniProtKB-EC"/>
</dbReference>
<evidence type="ECO:0000313" key="10">
    <source>
        <dbReference type="Proteomes" id="UP000031623"/>
    </source>
</evidence>
<comment type="catalytic activity">
    <reaction evidence="5 6">
        <text>holo-[ACP] + malonyl-CoA = malonyl-[ACP] + CoA</text>
        <dbReference type="Rhea" id="RHEA:41792"/>
        <dbReference type="Rhea" id="RHEA-COMP:9623"/>
        <dbReference type="Rhea" id="RHEA-COMP:9685"/>
        <dbReference type="ChEBI" id="CHEBI:57287"/>
        <dbReference type="ChEBI" id="CHEBI:57384"/>
        <dbReference type="ChEBI" id="CHEBI:64479"/>
        <dbReference type="ChEBI" id="CHEBI:78449"/>
        <dbReference type="EC" id="2.3.1.39"/>
    </reaction>
</comment>
<evidence type="ECO:0000256" key="4">
    <source>
        <dbReference type="ARBA" id="ARBA00023315"/>
    </source>
</evidence>
<sequence length="317" mass="33646">MKYALVFPGQGSQSIGMLADLNASYPVVTQTFAEASELLGYDLWKLTQAGPEADLNQTDKTQPALLAASVAVWRVWREQGVLLPAMMAGHSFGEYSALVCAGALKFTDTVGLAQDRGRFMQAAVLAGEGAMAALIGLSPQQVTEICDQVAQGQIVAPVNFNAPGQIVIAGHTPAVNRAIEQAKRSGAKKAVLLPVSVPAHSQLMKPAAEKMAERLAQVAVTVPNIPVIHNVDVAVKSEAAAIRSVLTTQLYSPVRWVETIEKMVTEGTHIVFECGPGKVLTGLNKRIAKTVTTLSIGDSHRNLEEAVAMIEKTVVCI</sequence>
<dbReference type="SUPFAM" id="SSF52151">
    <property type="entry name" value="FabD/lysophospholipase-like"/>
    <property type="match status" value="1"/>
</dbReference>
<reference evidence="9 10" key="1">
    <citation type="journal article" date="2014" name="ISME J.">
        <title>Ecophysiology of Thioploca ingrica as revealed by the complete genome sequence supplemented with proteomic evidence.</title>
        <authorList>
            <person name="Kojima H."/>
            <person name="Ogura Y."/>
            <person name="Yamamoto N."/>
            <person name="Togashi T."/>
            <person name="Mori H."/>
            <person name="Watanabe T."/>
            <person name="Nemoto F."/>
            <person name="Kurokawa K."/>
            <person name="Hayashi T."/>
            <person name="Fukui M."/>
        </authorList>
    </citation>
    <scope>NUCLEOTIDE SEQUENCE [LARGE SCALE GENOMIC DNA]</scope>
</reference>
<dbReference type="HOGENOM" id="CLU_030558_0_0_6"/>
<dbReference type="EMBL" id="AP014633">
    <property type="protein sequence ID" value="BAP57883.1"/>
    <property type="molecule type" value="Genomic_DNA"/>
</dbReference>
<evidence type="ECO:0000256" key="5">
    <source>
        <dbReference type="ARBA" id="ARBA00048462"/>
    </source>
</evidence>
<dbReference type="Proteomes" id="UP000031623">
    <property type="component" value="Chromosome"/>
</dbReference>
<evidence type="ECO:0000259" key="8">
    <source>
        <dbReference type="SMART" id="SM00827"/>
    </source>
</evidence>
<evidence type="ECO:0000256" key="3">
    <source>
        <dbReference type="ARBA" id="ARBA00022679"/>
    </source>
</evidence>
<dbReference type="AlphaFoldDB" id="A0A090AHQ5"/>
<dbReference type="SMART" id="SM00827">
    <property type="entry name" value="PKS_AT"/>
    <property type="match status" value="1"/>
</dbReference>
<protein>
    <recommendedName>
        <fullName evidence="2 6">Malonyl CoA-acyl carrier protein transacylase</fullName>
        <ecNumber evidence="1 6">2.3.1.39</ecNumber>
    </recommendedName>
</protein>
<dbReference type="PIRSF" id="PIRSF000446">
    <property type="entry name" value="Mct"/>
    <property type="match status" value="1"/>
</dbReference>
<dbReference type="GO" id="GO:0005829">
    <property type="term" value="C:cytosol"/>
    <property type="evidence" value="ECO:0007669"/>
    <property type="project" value="TreeGrafter"/>
</dbReference>
<proteinExistence type="inferred from homology"/>
<dbReference type="NCBIfam" id="TIGR00128">
    <property type="entry name" value="fabD"/>
    <property type="match status" value="1"/>
</dbReference>
<dbReference type="GO" id="GO:0006633">
    <property type="term" value="P:fatty acid biosynthetic process"/>
    <property type="evidence" value="ECO:0007669"/>
    <property type="project" value="TreeGrafter"/>
</dbReference>
<name>A0A090AHQ5_9GAMM</name>
<dbReference type="InterPro" id="IPR014043">
    <property type="entry name" value="Acyl_transferase_dom"/>
</dbReference>
<dbReference type="STRING" id="40754.THII_3586"/>
<dbReference type="KEGG" id="tig:THII_3586"/>
<dbReference type="InterPro" id="IPR050858">
    <property type="entry name" value="Mal-CoA-ACP_Trans/PKS_FabD"/>
</dbReference>
<evidence type="ECO:0000256" key="6">
    <source>
        <dbReference type="PIRNR" id="PIRNR000446"/>
    </source>
</evidence>
<dbReference type="InterPro" id="IPR001227">
    <property type="entry name" value="Ac_transferase_dom_sf"/>
</dbReference>
<dbReference type="PANTHER" id="PTHR42681">
    <property type="entry name" value="MALONYL-COA-ACYL CARRIER PROTEIN TRANSACYLASE, MITOCHONDRIAL"/>
    <property type="match status" value="1"/>
</dbReference>
<dbReference type="FunFam" id="3.30.70.250:FF:000001">
    <property type="entry name" value="Malonyl CoA-acyl carrier protein transacylase"/>
    <property type="match status" value="1"/>
</dbReference>
<feature type="active site" evidence="7">
    <location>
        <position position="91"/>
    </location>
</feature>
<dbReference type="SUPFAM" id="SSF55048">
    <property type="entry name" value="Probable ACP-binding domain of malonyl-CoA ACP transacylase"/>
    <property type="match status" value="1"/>
</dbReference>
<evidence type="ECO:0000313" key="9">
    <source>
        <dbReference type="EMBL" id="BAP57883.1"/>
    </source>
</evidence>
<dbReference type="InterPro" id="IPR016036">
    <property type="entry name" value="Malonyl_transacylase_ACP-bd"/>
</dbReference>
<gene>
    <name evidence="9" type="ORF">THII_3586</name>
</gene>
<dbReference type="PANTHER" id="PTHR42681:SF1">
    <property type="entry name" value="MALONYL-COA-ACYL CARRIER PROTEIN TRANSACYLASE, MITOCHONDRIAL"/>
    <property type="match status" value="1"/>
</dbReference>
<organism evidence="9 10">
    <name type="scientific">Thioploca ingrica</name>
    <dbReference type="NCBI Taxonomy" id="40754"/>
    <lineage>
        <taxon>Bacteria</taxon>
        <taxon>Pseudomonadati</taxon>
        <taxon>Pseudomonadota</taxon>
        <taxon>Gammaproteobacteria</taxon>
        <taxon>Thiotrichales</taxon>
        <taxon>Thiotrichaceae</taxon>
        <taxon>Thioploca</taxon>
    </lineage>
</organism>
<dbReference type="Gene3D" id="3.30.70.250">
    <property type="entry name" value="Malonyl-CoA ACP transacylase, ACP-binding"/>
    <property type="match status" value="1"/>
</dbReference>
<dbReference type="Pfam" id="PF00698">
    <property type="entry name" value="Acyl_transf_1"/>
    <property type="match status" value="1"/>
</dbReference>
<dbReference type="Gene3D" id="3.40.366.10">
    <property type="entry name" value="Malonyl-Coenzyme A Acyl Carrier Protein, domain 2"/>
    <property type="match status" value="1"/>
</dbReference>
<feature type="domain" description="Malonyl-CoA:ACP transacylase (MAT)" evidence="8">
    <location>
        <begin position="6"/>
        <end position="303"/>
    </location>
</feature>